<comment type="caution">
    <text evidence="1">The sequence shown here is derived from an EMBL/GenBank/DDBJ whole genome shotgun (WGS) entry which is preliminary data.</text>
</comment>
<dbReference type="RefSeq" id="WP_071900910.1">
    <property type="nucleotide sequence ID" value="NZ_MPIN01000006.1"/>
</dbReference>
<name>A0A1L9B823_9BACT</name>
<keyword evidence="2" id="KW-1185">Reference proteome</keyword>
<gene>
    <name evidence="1" type="ORF">BON30_25100</name>
</gene>
<sequence>MGTRRLLAIFDALASLATAFKDIFPGSITSTLSEEELAAHVEALGTRAALKPKVIPIDETRLAALLYFDQPTPQAGLLIDLRRPVRTSDSHFARAFCRVFNDDLNRVSAALRLNEHWASLEQTRLRRAIARFHNYRPQQMSSWIRAVEDSMALTYEGRAVRHCLIVARKAPKLVQKLQNKFIPLPGGISIENALLREKWIRTVVDGRRVALLGSMHSGSIIGFISLAEMDRQEVAALRYAPHETLLPVQAVLSHSPHDVALVASPHGDLFILSGKGSVFQKTHGHWRVLDYAALHERISMRFREDVVTGVLRAAIDLAFERTGALFCLLDSREDLTDFIPDHGHPLAANSHLRRSLRGQNIAIWAQRQVITAAATTDGAVVLDADGSVLDIACMISSPKEIARLGVREPSMPGARALAAWRASFRGVALNVSEDGPITVYERGAVIGRIG</sequence>
<dbReference type="EMBL" id="MPIN01000006">
    <property type="protein sequence ID" value="OJH38404.1"/>
    <property type="molecule type" value="Genomic_DNA"/>
</dbReference>
<accession>A0A1L9B823</accession>
<dbReference type="SUPFAM" id="SSF143597">
    <property type="entry name" value="YojJ-like"/>
    <property type="match status" value="1"/>
</dbReference>
<reference evidence="2" key="1">
    <citation type="submission" date="2016-11" db="EMBL/GenBank/DDBJ databases">
        <authorList>
            <person name="Shukria A."/>
            <person name="Stevens D.C."/>
        </authorList>
    </citation>
    <scope>NUCLEOTIDE SEQUENCE [LARGE SCALE GENOMIC DNA]</scope>
    <source>
        <strain evidence="2">Cbfe23</strain>
    </source>
</reference>
<dbReference type="Gene3D" id="3.40.1700.10">
    <property type="entry name" value="DNA integrity scanning protein, DisA, N-terminal domain"/>
    <property type="match status" value="1"/>
</dbReference>
<evidence type="ECO:0000313" key="1">
    <source>
        <dbReference type="EMBL" id="OJH38404.1"/>
    </source>
</evidence>
<dbReference type="Proteomes" id="UP000182229">
    <property type="component" value="Unassembled WGS sequence"/>
</dbReference>
<evidence type="ECO:0000313" key="2">
    <source>
        <dbReference type="Proteomes" id="UP000182229"/>
    </source>
</evidence>
<protein>
    <recommendedName>
        <fullName evidence="3">DAC domain-containing protein</fullName>
    </recommendedName>
</protein>
<reference evidence="1 2" key="2">
    <citation type="submission" date="2016-12" db="EMBL/GenBank/DDBJ databases">
        <title>Draft Genome Sequence of Cystobacter ferrugineus Strain Cbfe23.</title>
        <authorList>
            <person name="Akbar S."/>
            <person name="Dowd S.E."/>
            <person name="Stevens D.C."/>
        </authorList>
    </citation>
    <scope>NUCLEOTIDE SEQUENCE [LARGE SCALE GENOMIC DNA]</scope>
    <source>
        <strain evidence="1 2">Cbfe23</strain>
    </source>
</reference>
<proteinExistence type="predicted"/>
<dbReference type="AlphaFoldDB" id="A0A1L9B823"/>
<dbReference type="OrthoDB" id="5483557at2"/>
<dbReference type="InterPro" id="IPR036888">
    <property type="entry name" value="DNA_integrity_DisA_N_sf"/>
</dbReference>
<organism evidence="1 2">
    <name type="scientific">Cystobacter ferrugineus</name>
    <dbReference type="NCBI Taxonomy" id="83449"/>
    <lineage>
        <taxon>Bacteria</taxon>
        <taxon>Pseudomonadati</taxon>
        <taxon>Myxococcota</taxon>
        <taxon>Myxococcia</taxon>
        <taxon>Myxococcales</taxon>
        <taxon>Cystobacterineae</taxon>
        <taxon>Archangiaceae</taxon>
        <taxon>Cystobacter</taxon>
    </lineage>
</organism>
<evidence type="ECO:0008006" key="3">
    <source>
        <dbReference type="Google" id="ProtNLM"/>
    </source>
</evidence>